<dbReference type="GO" id="GO:0005829">
    <property type="term" value="C:cytosol"/>
    <property type="evidence" value="ECO:0007669"/>
    <property type="project" value="TreeGrafter"/>
</dbReference>
<organism evidence="4 5">
    <name type="scientific">Actibacterium atlanticum</name>
    <dbReference type="NCBI Taxonomy" id="1461693"/>
    <lineage>
        <taxon>Bacteria</taxon>
        <taxon>Pseudomonadati</taxon>
        <taxon>Pseudomonadota</taxon>
        <taxon>Alphaproteobacteria</taxon>
        <taxon>Rhodobacterales</taxon>
        <taxon>Roseobacteraceae</taxon>
        <taxon>Actibacterium</taxon>
    </lineage>
</organism>
<dbReference type="PANTHER" id="PTHR47690">
    <property type="entry name" value="GLUCOKINASE"/>
    <property type="match status" value="1"/>
</dbReference>
<sequence>MTSTRLVADVGGTNTRLGLTLDGVLRPDTIESFRNDGFDSFDSVLARYLSARTSFDISDMVVAVAGPVDDGKANLTNRGWSFDQSLLSRHIQGNGVKLLNDLAALGQASAQLGPDCVSTVFKPDQPANGNGQALIVGVGTGFNLSPVLIGDGQVTNLNVEYGHISLPQDVAVLLNAAIPKASSRFNTIEEVFSGRGYAGLLHESGISTVAFDQIYARLLATLTRNLTMAFLPRNGIYFAGGVARNLLCSDAKNEFSGLYQSPFTLNTVRLVPVYAILDDAAALKGCAAYRA</sequence>
<dbReference type="InterPro" id="IPR043129">
    <property type="entry name" value="ATPase_NBD"/>
</dbReference>
<proteinExistence type="inferred from homology"/>
<reference evidence="4 5" key="1">
    <citation type="submission" date="2013-04" db="EMBL/GenBank/DDBJ databases">
        <title>Shimia sp. 22II-S11-Z10 Genome Sequencing.</title>
        <authorList>
            <person name="Lai Q."/>
            <person name="Li G."/>
            <person name="Shao Z."/>
        </authorList>
    </citation>
    <scope>NUCLEOTIDE SEQUENCE [LARGE SCALE GENOMIC DNA]</scope>
    <source>
        <strain evidence="5">22II-S11-Z10</strain>
    </source>
</reference>
<dbReference type="OrthoDB" id="9765195at2"/>
<dbReference type="STRING" id="1461693.ATO10_03335"/>
<dbReference type="CDD" id="cd24008">
    <property type="entry name" value="ASKHA_NBD_GLK"/>
    <property type="match status" value="1"/>
</dbReference>
<comment type="caution">
    <text evidence="4">The sequence shown here is derived from an EMBL/GenBank/DDBJ whole genome shotgun (WGS) entry which is preliminary data.</text>
</comment>
<dbReference type="RefSeq" id="WP_035247948.1">
    <property type="nucleotide sequence ID" value="NZ_AQQY01000001.1"/>
</dbReference>
<dbReference type="Pfam" id="PF02685">
    <property type="entry name" value="Glucokinase"/>
    <property type="match status" value="2"/>
</dbReference>
<keyword evidence="5" id="KW-1185">Reference proteome</keyword>
<evidence type="ECO:0000256" key="1">
    <source>
        <dbReference type="ARBA" id="ARBA00022679"/>
    </source>
</evidence>
<protein>
    <submittedName>
        <fullName evidence="4">Glucokinase</fullName>
    </submittedName>
</protein>
<keyword evidence="1" id="KW-0808">Transferase</keyword>
<dbReference type="eggNOG" id="COG0837">
    <property type="taxonomic scope" value="Bacteria"/>
</dbReference>
<evidence type="ECO:0000313" key="5">
    <source>
        <dbReference type="Proteomes" id="UP000024836"/>
    </source>
</evidence>
<gene>
    <name evidence="4" type="ORF">ATO10_03335</name>
</gene>
<evidence type="ECO:0000313" key="4">
    <source>
        <dbReference type="EMBL" id="KCV83761.1"/>
    </source>
</evidence>
<dbReference type="InterPro" id="IPR050201">
    <property type="entry name" value="Bacterial_glucokinase"/>
</dbReference>
<evidence type="ECO:0000256" key="2">
    <source>
        <dbReference type="ARBA" id="ARBA00022777"/>
    </source>
</evidence>
<dbReference type="SUPFAM" id="SSF53067">
    <property type="entry name" value="Actin-like ATPase domain"/>
    <property type="match status" value="1"/>
</dbReference>
<dbReference type="GO" id="GO:0005524">
    <property type="term" value="F:ATP binding"/>
    <property type="evidence" value="ECO:0007669"/>
    <property type="project" value="InterPro"/>
</dbReference>
<dbReference type="GO" id="GO:0006096">
    <property type="term" value="P:glycolytic process"/>
    <property type="evidence" value="ECO:0007669"/>
    <property type="project" value="InterPro"/>
</dbReference>
<keyword evidence="2 4" id="KW-0418">Kinase</keyword>
<dbReference type="Gene3D" id="3.30.420.40">
    <property type="match status" value="1"/>
</dbReference>
<dbReference type="Proteomes" id="UP000024836">
    <property type="component" value="Unassembled WGS sequence"/>
</dbReference>
<dbReference type="GO" id="GO:0005536">
    <property type="term" value="F:D-glucose binding"/>
    <property type="evidence" value="ECO:0007669"/>
    <property type="project" value="InterPro"/>
</dbReference>
<dbReference type="GO" id="GO:0004340">
    <property type="term" value="F:glucokinase activity"/>
    <property type="evidence" value="ECO:0007669"/>
    <property type="project" value="InterPro"/>
</dbReference>
<dbReference type="EMBL" id="AQQY01000001">
    <property type="protein sequence ID" value="KCV83761.1"/>
    <property type="molecule type" value="Genomic_DNA"/>
</dbReference>
<dbReference type="PANTHER" id="PTHR47690:SF1">
    <property type="entry name" value="GLUCOKINASE"/>
    <property type="match status" value="1"/>
</dbReference>
<dbReference type="InterPro" id="IPR003836">
    <property type="entry name" value="Glucokinase"/>
</dbReference>
<comment type="similarity">
    <text evidence="3">Belongs to the bacterial glucokinase family.</text>
</comment>
<evidence type="ECO:0000256" key="3">
    <source>
        <dbReference type="RuleBase" id="RU004046"/>
    </source>
</evidence>
<dbReference type="PATRIC" id="fig|1461693.3.peg.688"/>
<accession>A0A058ZSH8</accession>
<name>A0A058ZSH8_9RHOB</name>
<dbReference type="AlphaFoldDB" id="A0A058ZSH8"/>